<evidence type="ECO:0000313" key="2">
    <source>
        <dbReference type="Proteomes" id="UP001139994"/>
    </source>
</evidence>
<reference evidence="1" key="1">
    <citation type="journal article" date="2022" name="Microbiol. Spectr.">
        <title>An Nuclear Magnetic Resonance Fingerprint Matching Approach for the Identification and Structural Re-Evaluation of Pseudomonas Lipopeptides.</title>
        <authorList>
            <person name="De Roo V."/>
            <person name="Verleysen Y."/>
            <person name="Kovacs B."/>
            <person name="De Vleeschouwer M."/>
            <person name="Muangkaew P."/>
            <person name="Girard L."/>
            <person name="Hofte M."/>
            <person name="De Mot R."/>
            <person name="Madder A."/>
            <person name="Geudens N."/>
            <person name="Martins J.C."/>
        </authorList>
    </citation>
    <scope>NUCLEOTIDE SEQUENCE</scope>
    <source>
        <strain evidence="1">COR51</strain>
    </source>
</reference>
<accession>A0ABT2VIJ3</accession>
<dbReference type="EMBL" id="JAOSLA010000106">
    <property type="protein sequence ID" value="MCU7241556.1"/>
    <property type="molecule type" value="Genomic_DNA"/>
</dbReference>
<keyword evidence="2" id="KW-1185">Reference proteome</keyword>
<feature type="non-terminal residue" evidence="1">
    <location>
        <position position="1"/>
    </location>
</feature>
<name>A0ABT2VIJ3_9PSED</name>
<gene>
    <name evidence="1" type="ORF">OC929_26265</name>
</gene>
<reference evidence="1" key="3">
    <citation type="journal article" date="2023" name="mSystems">
        <title>Charting the Lipopeptidome of Nonpathogenic Pseudomonas.</title>
        <authorList>
            <person name="Cesa-Luna C."/>
            <person name="Geudens N."/>
            <person name="Girard L."/>
            <person name="De Roo V."/>
            <person name="Maklad H.R."/>
            <person name="Martins J.C."/>
            <person name="Hofte M."/>
            <person name="De Mot R."/>
        </authorList>
    </citation>
    <scope>NUCLEOTIDE SEQUENCE</scope>
    <source>
        <strain evidence="1">COR51</strain>
    </source>
</reference>
<organism evidence="1 2">
    <name type="scientific">Pseudomonas peradeniyensis</name>
    <dbReference type="NCBI Taxonomy" id="2745488"/>
    <lineage>
        <taxon>Bacteria</taxon>
        <taxon>Pseudomonadati</taxon>
        <taxon>Pseudomonadota</taxon>
        <taxon>Gammaproteobacteria</taxon>
        <taxon>Pseudomonadales</taxon>
        <taxon>Pseudomonadaceae</taxon>
        <taxon>Pseudomonas</taxon>
    </lineage>
</organism>
<dbReference type="Proteomes" id="UP001139994">
    <property type="component" value="Unassembled WGS sequence"/>
</dbReference>
<evidence type="ECO:0000313" key="1">
    <source>
        <dbReference type="EMBL" id="MCU7241556.1"/>
    </source>
</evidence>
<protein>
    <submittedName>
        <fullName evidence="1">Uncharacterized protein</fullName>
    </submittedName>
</protein>
<feature type="non-terminal residue" evidence="1">
    <location>
        <position position="148"/>
    </location>
</feature>
<proteinExistence type="predicted"/>
<comment type="caution">
    <text evidence="1">The sequence shown here is derived from an EMBL/GenBank/DDBJ whole genome shotgun (WGS) entry which is preliminary data.</text>
</comment>
<sequence length="148" mass="16571">SLRLKPLLPPGVQRAVMRLNSASQWLYNGVQLIELQVQMKLSEYYALQSAHLRELQHKASAQTTKARERMLLGLREFDAEVSASRRWVRPVIQHGLLSLAVLDPKLAHSVITVSVWVEGTADVLQERLAQEAGLRVNQLSDAAQISLV</sequence>
<reference evidence="1" key="2">
    <citation type="submission" date="2022-09" db="EMBL/GenBank/DDBJ databases">
        <authorList>
            <person name="Cesa-Luna C."/>
            <person name="Girard L."/>
            <person name="Lood C."/>
            <person name="Hofte M."/>
            <person name="De Mot R."/>
        </authorList>
    </citation>
    <scope>NUCLEOTIDE SEQUENCE</scope>
    <source>
        <strain evidence="1">COR51</strain>
    </source>
</reference>